<sequence length="311" mass="34778">MTACKTVLASIIAARFRNHIKKTISDLNIKPTLVGFLANNDPAAKKYAEWTAKSCSETGVNFNLIKVDKDELEKSIVEANSDKSINGIMVYYPIFGNHLDLYLQNRVSPLKDVEGLGNMAVRNVYQNKRFMDDGNSMKSIIPCTPLAIIKILEFIDQYKTDLPYGTRLKDKTITIINRSEIVGKPLAALLANEGATVYSVDQSNVQTFTEMNLNKNCKILDTDLKCIHVVPRSDIVITGVPTPNYRVPTKLLKPGVVCINFSTFANFDPDVTSKASNFVPSVGKVTVAMLERNLLRLYNYQQQKDIRINVH</sequence>
<name>A0A0B7ND42_9FUNG</name>
<evidence type="ECO:0000313" key="4">
    <source>
        <dbReference type="EMBL" id="CEP13332.1"/>
    </source>
</evidence>
<reference evidence="4 5" key="1">
    <citation type="submission" date="2014-09" db="EMBL/GenBank/DDBJ databases">
        <authorList>
            <person name="Ellenberger Sabrina"/>
        </authorList>
    </citation>
    <scope>NUCLEOTIDE SEQUENCE [LARGE SCALE GENOMIC DNA]</scope>
    <source>
        <strain evidence="4 5">CBS 412.66</strain>
    </source>
</reference>
<feature type="domain" description="Tetrahydrofolate dehydrogenase/cyclohydrolase NAD(P)-binding" evidence="3">
    <location>
        <begin position="142"/>
        <end position="299"/>
    </location>
</feature>
<dbReference type="GO" id="GO:0009113">
    <property type="term" value="P:purine nucleobase biosynthetic process"/>
    <property type="evidence" value="ECO:0007669"/>
    <property type="project" value="TreeGrafter"/>
</dbReference>
<proteinExistence type="predicted"/>
<dbReference type="SUPFAM" id="SSF53223">
    <property type="entry name" value="Aminoacid dehydrogenase-like, N-terminal domain"/>
    <property type="match status" value="1"/>
</dbReference>
<feature type="domain" description="Tetrahydrofolate dehydrogenase/cyclohydrolase catalytic" evidence="2">
    <location>
        <begin position="11"/>
        <end position="114"/>
    </location>
</feature>
<keyword evidence="5" id="KW-1185">Reference proteome</keyword>
<dbReference type="Gene3D" id="3.40.50.720">
    <property type="entry name" value="NAD(P)-binding Rossmann-like Domain"/>
    <property type="match status" value="1"/>
</dbReference>
<dbReference type="AlphaFoldDB" id="A0A0B7ND42"/>
<dbReference type="InterPro" id="IPR020631">
    <property type="entry name" value="THF_DH/CycHdrlase_NAD-bd_dom"/>
</dbReference>
<evidence type="ECO:0000256" key="1">
    <source>
        <dbReference type="ARBA" id="ARBA00022563"/>
    </source>
</evidence>
<accession>A0A0B7ND42</accession>
<dbReference type="GO" id="GO:0006730">
    <property type="term" value="P:one-carbon metabolic process"/>
    <property type="evidence" value="ECO:0007669"/>
    <property type="project" value="UniProtKB-KW"/>
</dbReference>
<dbReference type="InterPro" id="IPR020630">
    <property type="entry name" value="THF_DH/CycHdrlase_cat_dom"/>
</dbReference>
<dbReference type="InterPro" id="IPR036291">
    <property type="entry name" value="NAD(P)-bd_dom_sf"/>
</dbReference>
<dbReference type="Pfam" id="PF02882">
    <property type="entry name" value="THF_DHG_CYH_C"/>
    <property type="match status" value="1"/>
</dbReference>
<keyword evidence="1" id="KW-0554">One-carbon metabolism</keyword>
<dbReference type="STRING" id="35722.A0A0B7ND42"/>
<dbReference type="GO" id="GO:0004487">
    <property type="term" value="F:methylenetetrahydrofolate dehydrogenase (NAD+) activity"/>
    <property type="evidence" value="ECO:0007669"/>
    <property type="project" value="TreeGrafter"/>
</dbReference>
<dbReference type="FunFam" id="3.40.50.10860:FF:000012">
    <property type="entry name" value="Methylenetetrahydrofolate dehydrogenase [NAD(+)]"/>
    <property type="match status" value="1"/>
</dbReference>
<dbReference type="InterPro" id="IPR000672">
    <property type="entry name" value="THF_DH/CycHdrlase"/>
</dbReference>
<dbReference type="EMBL" id="LN729571">
    <property type="protein sequence ID" value="CEP13332.1"/>
    <property type="molecule type" value="Genomic_DNA"/>
</dbReference>
<dbReference type="GO" id="GO:0005829">
    <property type="term" value="C:cytosol"/>
    <property type="evidence" value="ECO:0007669"/>
    <property type="project" value="TreeGrafter"/>
</dbReference>
<dbReference type="Proteomes" id="UP000054107">
    <property type="component" value="Unassembled WGS sequence"/>
</dbReference>
<dbReference type="Pfam" id="PF00763">
    <property type="entry name" value="THF_DHG_CYH"/>
    <property type="match status" value="1"/>
</dbReference>
<dbReference type="OrthoDB" id="41403at2759"/>
<evidence type="ECO:0000259" key="2">
    <source>
        <dbReference type="Pfam" id="PF00763"/>
    </source>
</evidence>
<dbReference type="PANTHER" id="PTHR48099">
    <property type="entry name" value="C-1-TETRAHYDROFOLATE SYNTHASE, CYTOPLASMIC-RELATED"/>
    <property type="match status" value="1"/>
</dbReference>
<gene>
    <name evidence="4" type="primary">PARPA_07393.1 scaffold 27610</name>
</gene>
<organism evidence="4 5">
    <name type="scientific">Parasitella parasitica</name>
    <dbReference type="NCBI Taxonomy" id="35722"/>
    <lineage>
        <taxon>Eukaryota</taxon>
        <taxon>Fungi</taxon>
        <taxon>Fungi incertae sedis</taxon>
        <taxon>Mucoromycota</taxon>
        <taxon>Mucoromycotina</taxon>
        <taxon>Mucoromycetes</taxon>
        <taxon>Mucorales</taxon>
        <taxon>Mucorineae</taxon>
        <taxon>Mucoraceae</taxon>
        <taxon>Parasitella</taxon>
    </lineage>
</organism>
<protein>
    <submittedName>
        <fullName evidence="4">Uncharacterized protein</fullName>
    </submittedName>
</protein>
<dbReference type="InterPro" id="IPR046346">
    <property type="entry name" value="Aminoacid_DH-like_N_sf"/>
</dbReference>
<dbReference type="SUPFAM" id="SSF51735">
    <property type="entry name" value="NAD(P)-binding Rossmann-fold domains"/>
    <property type="match status" value="1"/>
</dbReference>
<evidence type="ECO:0000313" key="5">
    <source>
        <dbReference type="Proteomes" id="UP000054107"/>
    </source>
</evidence>
<dbReference type="Gene3D" id="3.40.50.10860">
    <property type="entry name" value="Leucine Dehydrogenase, chain A, domain 1"/>
    <property type="match status" value="1"/>
</dbReference>
<dbReference type="PANTHER" id="PTHR48099:SF3">
    <property type="entry name" value="METHYLENETETRAHYDROFOLATE DEHYDROGENASE [NAD(+)]"/>
    <property type="match status" value="1"/>
</dbReference>
<evidence type="ECO:0000259" key="3">
    <source>
        <dbReference type="Pfam" id="PF02882"/>
    </source>
</evidence>
<dbReference type="PRINTS" id="PR00085">
    <property type="entry name" value="THFDHDRGNASE"/>
</dbReference>
<dbReference type="GO" id="GO:0004488">
    <property type="term" value="F:methylenetetrahydrofolate dehydrogenase (NADP+) activity"/>
    <property type="evidence" value="ECO:0007669"/>
    <property type="project" value="InterPro"/>
</dbReference>